<keyword evidence="7 8" id="KW-0472">Membrane</keyword>
<organism evidence="10 11">
    <name type="scientific">Plesiomonas shigelloides</name>
    <name type="common">Aeromonas shigelloides</name>
    <dbReference type="NCBI Taxonomy" id="703"/>
    <lineage>
        <taxon>Bacteria</taxon>
        <taxon>Pseudomonadati</taxon>
        <taxon>Pseudomonadota</taxon>
        <taxon>Gammaproteobacteria</taxon>
        <taxon>Enterobacterales</taxon>
        <taxon>Enterobacteriaceae</taxon>
        <taxon>Plesiomonas</taxon>
    </lineage>
</organism>
<feature type="transmembrane region" description="Helical" evidence="8">
    <location>
        <begin position="61"/>
        <end position="80"/>
    </location>
</feature>
<dbReference type="InterPro" id="IPR011701">
    <property type="entry name" value="MFS"/>
</dbReference>
<evidence type="ECO:0000259" key="9">
    <source>
        <dbReference type="PROSITE" id="PS50850"/>
    </source>
</evidence>
<feature type="transmembrane region" description="Helical" evidence="8">
    <location>
        <begin position="297"/>
        <end position="316"/>
    </location>
</feature>
<accession>A0A8I1W5U0</accession>
<sequence>MLAMLTPLAIDMYLPSLPTIAADLNVPAGSVQMTLTAYTLGFAVGQLFHGPAADSFGRKPVIILGTLLFAVASLMCTQLSSIDWFIATRLVQGFAGAASGVVINALLRDLFHKDDFSRMMSMVVLIMTVAPLLAPMLGGYLLVWFDWHAIFWVLTIAAVICSLLVWSFIPETLTEDKKQPFKLRSTLGNFSALLRQRQVLGYMLSGAFSFAGMFTFLTAGSFVYIDLHGVDPQHFGYYFGLNILCLIVITSINGRFVKRKGANFMMKVGLWIQLVMGVWLVAGGLLGLGFWALVSGVAVFVGAISIVGSNAMASILEEFPHMAGTASSVTGTLRFGTGAIIGSAVAAMPSGTIWPMVGTMAACALVSIACYYGMAVRGTVHAIR</sequence>
<reference evidence="10" key="1">
    <citation type="submission" date="2021-03" db="EMBL/GenBank/DDBJ databases">
        <title>Plesiomonas shigelloides zfcc0051, isolated from zebrafish feces.</title>
        <authorList>
            <person name="Vanderhoek Z."/>
            <person name="Gaulke C."/>
        </authorList>
    </citation>
    <scope>NUCLEOTIDE SEQUENCE</scope>
    <source>
        <strain evidence="10">Zfcc0051</strain>
    </source>
</reference>
<evidence type="ECO:0000256" key="4">
    <source>
        <dbReference type="ARBA" id="ARBA00022475"/>
    </source>
</evidence>
<evidence type="ECO:0000256" key="6">
    <source>
        <dbReference type="ARBA" id="ARBA00022989"/>
    </source>
</evidence>
<dbReference type="AlphaFoldDB" id="A0A8I1W5U0"/>
<dbReference type="PROSITE" id="PS50850">
    <property type="entry name" value="MFS"/>
    <property type="match status" value="1"/>
</dbReference>
<evidence type="ECO:0000256" key="7">
    <source>
        <dbReference type="ARBA" id="ARBA00023136"/>
    </source>
</evidence>
<feature type="transmembrane region" description="Helical" evidence="8">
    <location>
        <begin position="86"/>
        <end position="107"/>
    </location>
</feature>
<feature type="transmembrane region" description="Helical" evidence="8">
    <location>
        <begin position="268"/>
        <end position="291"/>
    </location>
</feature>
<dbReference type="GO" id="GO:1990961">
    <property type="term" value="P:xenobiotic detoxification by transmembrane export across the plasma membrane"/>
    <property type="evidence" value="ECO:0007669"/>
    <property type="project" value="InterPro"/>
</dbReference>
<evidence type="ECO:0000256" key="8">
    <source>
        <dbReference type="RuleBase" id="RU365088"/>
    </source>
</evidence>
<keyword evidence="5 8" id="KW-0812">Transmembrane</keyword>
<dbReference type="Pfam" id="PF07690">
    <property type="entry name" value="MFS_1"/>
    <property type="match status" value="1"/>
</dbReference>
<dbReference type="NCBIfam" id="NF008314">
    <property type="entry name" value="PRK11102.1"/>
    <property type="match status" value="1"/>
</dbReference>
<dbReference type="SUPFAM" id="SSF103473">
    <property type="entry name" value="MFS general substrate transporter"/>
    <property type="match status" value="1"/>
</dbReference>
<evidence type="ECO:0000256" key="1">
    <source>
        <dbReference type="ARBA" id="ARBA00004651"/>
    </source>
</evidence>
<feature type="transmembrane region" description="Helical" evidence="8">
    <location>
        <begin position="199"/>
        <end position="225"/>
    </location>
</feature>
<keyword evidence="4" id="KW-1003">Cell membrane</keyword>
<feature type="transmembrane region" description="Helical" evidence="8">
    <location>
        <begin position="328"/>
        <end position="347"/>
    </location>
</feature>
<keyword evidence="6 8" id="KW-1133">Transmembrane helix</keyword>
<gene>
    <name evidence="10" type="ORF">J2R62_09255</name>
</gene>
<name>A0A8I1W5U0_PLESH</name>
<keyword evidence="3 8" id="KW-0813">Transport</keyword>
<keyword evidence="8" id="KW-0997">Cell inner membrane</keyword>
<protein>
    <recommendedName>
        <fullName evidence="8">Bcr/CflA family efflux transporter</fullName>
    </recommendedName>
</protein>
<comment type="caution">
    <text evidence="8">Lacks conserved residue(s) required for the propagation of feature annotation.</text>
</comment>
<dbReference type="Gene3D" id="1.20.1720.10">
    <property type="entry name" value="Multidrug resistance protein D"/>
    <property type="match status" value="1"/>
</dbReference>
<dbReference type="InterPro" id="IPR004812">
    <property type="entry name" value="Efflux_drug-R_Bcr/CmlA"/>
</dbReference>
<evidence type="ECO:0000256" key="2">
    <source>
        <dbReference type="ARBA" id="ARBA00006236"/>
    </source>
</evidence>
<comment type="caution">
    <text evidence="10">The sequence shown here is derived from an EMBL/GenBank/DDBJ whole genome shotgun (WGS) entry which is preliminary data.</text>
</comment>
<dbReference type="PANTHER" id="PTHR23502">
    <property type="entry name" value="MAJOR FACILITATOR SUPERFAMILY"/>
    <property type="match status" value="1"/>
</dbReference>
<dbReference type="Proteomes" id="UP000664658">
    <property type="component" value="Unassembled WGS sequence"/>
</dbReference>
<evidence type="ECO:0000313" key="10">
    <source>
        <dbReference type="EMBL" id="MBO1108407.1"/>
    </source>
</evidence>
<evidence type="ECO:0000256" key="3">
    <source>
        <dbReference type="ARBA" id="ARBA00022448"/>
    </source>
</evidence>
<feature type="transmembrane region" description="Helical" evidence="8">
    <location>
        <begin position="149"/>
        <end position="169"/>
    </location>
</feature>
<dbReference type="EMBL" id="JAFNAA010000008">
    <property type="protein sequence ID" value="MBO1108407.1"/>
    <property type="molecule type" value="Genomic_DNA"/>
</dbReference>
<dbReference type="InterPro" id="IPR020846">
    <property type="entry name" value="MFS_dom"/>
</dbReference>
<dbReference type="GO" id="GO:0042910">
    <property type="term" value="F:xenobiotic transmembrane transporter activity"/>
    <property type="evidence" value="ECO:0007669"/>
    <property type="project" value="InterPro"/>
</dbReference>
<dbReference type="GO" id="GO:0015385">
    <property type="term" value="F:sodium:proton antiporter activity"/>
    <property type="evidence" value="ECO:0007669"/>
    <property type="project" value="TreeGrafter"/>
</dbReference>
<comment type="subcellular location">
    <subcellularLocation>
        <location evidence="8">Cell inner membrane</location>
        <topology evidence="8">Multi-pass membrane protein</topology>
    </subcellularLocation>
    <subcellularLocation>
        <location evidence="1">Cell membrane</location>
        <topology evidence="1">Multi-pass membrane protein</topology>
    </subcellularLocation>
</comment>
<dbReference type="CDD" id="cd17320">
    <property type="entry name" value="MFS_MdfA_MDR_like"/>
    <property type="match status" value="1"/>
</dbReference>
<feature type="transmembrane region" description="Helical" evidence="8">
    <location>
        <begin position="353"/>
        <end position="374"/>
    </location>
</feature>
<proteinExistence type="inferred from homology"/>
<comment type="similarity">
    <text evidence="2 8">Belongs to the major facilitator superfamily. Bcr/CmlA family.</text>
</comment>
<evidence type="ECO:0000256" key="5">
    <source>
        <dbReference type="ARBA" id="ARBA00022692"/>
    </source>
</evidence>
<feature type="transmembrane region" description="Helical" evidence="8">
    <location>
        <begin position="119"/>
        <end position="143"/>
    </location>
</feature>
<feature type="transmembrane region" description="Helical" evidence="8">
    <location>
        <begin position="237"/>
        <end position="256"/>
    </location>
</feature>
<feature type="transmembrane region" description="Helical" evidence="8">
    <location>
        <begin position="31"/>
        <end position="49"/>
    </location>
</feature>
<dbReference type="PANTHER" id="PTHR23502:SF132">
    <property type="entry name" value="POLYAMINE TRANSPORTER 2-RELATED"/>
    <property type="match status" value="1"/>
</dbReference>
<dbReference type="NCBIfam" id="TIGR00710">
    <property type="entry name" value="efflux_Bcr_CflA"/>
    <property type="match status" value="1"/>
</dbReference>
<evidence type="ECO:0000313" key="11">
    <source>
        <dbReference type="Proteomes" id="UP000664658"/>
    </source>
</evidence>
<dbReference type="FunFam" id="1.20.1720.10:FF:000005">
    <property type="entry name" value="Bcr/CflA family efflux transporter"/>
    <property type="match status" value="1"/>
</dbReference>
<dbReference type="GO" id="GO:0005886">
    <property type="term" value="C:plasma membrane"/>
    <property type="evidence" value="ECO:0007669"/>
    <property type="project" value="UniProtKB-SubCell"/>
</dbReference>
<feature type="domain" description="Major facilitator superfamily (MFS) profile" evidence="9">
    <location>
        <begin position="1"/>
        <end position="379"/>
    </location>
</feature>
<dbReference type="InterPro" id="IPR036259">
    <property type="entry name" value="MFS_trans_sf"/>
</dbReference>